<evidence type="ECO:0008006" key="5">
    <source>
        <dbReference type="Google" id="ProtNLM"/>
    </source>
</evidence>
<feature type="signal peptide" evidence="2">
    <location>
        <begin position="1"/>
        <end position="21"/>
    </location>
</feature>
<feature type="compositionally biased region" description="Basic and acidic residues" evidence="1">
    <location>
        <begin position="43"/>
        <end position="53"/>
    </location>
</feature>
<accession>A0A4S8JP20</accession>
<evidence type="ECO:0000256" key="1">
    <source>
        <dbReference type="SAM" id="MobiDB-lite"/>
    </source>
</evidence>
<feature type="chain" id="PRO_5020860079" description="Secreted protein" evidence="2">
    <location>
        <begin position="22"/>
        <end position="80"/>
    </location>
</feature>
<evidence type="ECO:0000313" key="3">
    <source>
        <dbReference type="EMBL" id="THU63082.1"/>
    </source>
</evidence>
<dbReference type="AlphaFoldDB" id="A0A4S8JP20"/>
<comment type="caution">
    <text evidence="3">The sequence shown here is derived from an EMBL/GenBank/DDBJ whole genome shotgun (WGS) entry which is preliminary data.</text>
</comment>
<feature type="compositionally biased region" description="Polar residues" evidence="1">
    <location>
        <begin position="22"/>
        <end position="33"/>
    </location>
</feature>
<dbReference type="Proteomes" id="UP000317650">
    <property type="component" value="Chromosome 1"/>
</dbReference>
<keyword evidence="2" id="KW-0732">Signal</keyword>
<evidence type="ECO:0000256" key="2">
    <source>
        <dbReference type="SAM" id="SignalP"/>
    </source>
</evidence>
<dbReference type="EMBL" id="PYDT01000004">
    <property type="protein sequence ID" value="THU63082.1"/>
    <property type="molecule type" value="Genomic_DNA"/>
</dbReference>
<organism evidence="3 4">
    <name type="scientific">Musa balbisiana</name>
    <name type="common">Banana</name>
    <dbReference type="NCBI Taxonomy" id="52838"/>
    <lineage>
        <taxon>Eukaryota</taxon>
        <taxon>Viridiplantae</taxon>
        <taxon>Streptophyta</taxon>
        <taxon>Embryophyta</taxon>
        <taxon>Tracheophyta</taxon>
        <taxon>Spermatophyta</taxon>
        <taxon>Magnoliopsida</taxon>
        <taxon>Liliopsida</taxon>
        <taxon>Zingiberales</taxon>
        <taxon>Musaceae</taxon>
        <taxon>Musa</taxon>
    </lineage>
</organism>
<feature type="region of interest" description="Disordered" evidence="1">
    <location>
        <begin position="22"/>
        <end position="57"/>
    </location>
</feature>
<name>A0A4S8JP20_MUSBA</name>
<sequence>MLPLRRFAAVITVLPFDAAAASQTNRMAGSKQHSSIRKQQHRAATEHSSEWRNHNKNHTYWTNEDGDICTGVGLWFEGQS</sequence>
<gene>
    <name evidence="3" type="ORF">C4D60_Mb01t12000</name>
</gene>
<proteinExistence type="predicted"/>
<keyword evidence="4" id="KW-1185">Reference proteome</keyword>
<reference evidence="3 4" key="1">
    <citation type="journal article" date="2019" name="Nat. Plants">
        <title>Genome sequencing of Musa balbisiana reveals subgenome evolution and function divergence in polyploid bananas.</title>
        <authorList>
            <person name="Yao X."/>
        </authorList>
    </citation>
    <scope>NUCLEOTIDE SEQUENCE [LARGE SCALE GENOMIC DNA]</scope>
    <source>
        <strain evidence="4">cv. DH-PKW</strain>
        <tissue evidence="3">Leaves</tissue>
    </source>
</reference>
<protein>
    <recommendedName>
        <fullName evidence="5">Secreted protein</fullName>
    </recommendedName>
</protein>
<evidence type="ECO:0000313" key="4">
    <source>
        <dbReference type="Proteomes" id="UP000317650"/>
    </source>
</evidence>